<gene>
    <name evidence="2" type="ORF">B0H15DRAFT_861732</name>
</gene>
<sequence length="247" mass="27681">VYKGRTSFEYFVIPVDPQNPLPGRLVVSEVPPHIALATTCGKMMQQWGYLTGDAYDAVRTSLVERSAIFVDTSLSHSDLSIMQSVYRRWTFVDHVPASFLSEDSDNTMIEAEDSPDIKSAPSVSNHKIDWEAGSSASCEHEPRRRLLPHELEHDIDDQPLTDGDDEDDYASSVDEPVDPDNEGDLRWLESITSWAEGTKATRDEEMLLNDGQIHEDPREKPRAATTVDLDKPDYLSRHTAQPAETAP</sequence>
<proteinExistence type="predicted"/>
<evidence type="ECO:0000256" key="1">
    <source>
        <dbReference type="SAM" id="MobiDB-lite"/>
    </source>
</evidence>
<feature type="compositionally biased region" description="Acidic residues" evidence="1">
    <location>
        <begin position="153"/>
        <end position="182"/>
    </location>
</feature>
<feature type="region of interest" description="Disordered" evidence="1">
    <location>
        <begin position="149"/>
        <end position="247"/>
    </location>
</feature>
<dbReference type="Proteomes" id="UP001222325">
    <property type="component" value="Unassembled WGS sequence"/>
</dbReference>
<feature type="compositionally biased region" description="Basic and acidic residues" evidence="1">
    <location>
        <begin position="212"/>
        <end position="236"/>
    </location>
</feature>
<protein>
    <submittedName>
        <fullName evidence="2">Uncharacterized protein</fullName>
    </submittedName>
</protein>
<feature type="non-terminal residue" evidence="2">
    <location>
        <position position="1"/>
    </location>
</feature>
<keyword evidence="3" id="KW-1185">Reference proteome</keyword>
<name>A0AAD6TRZ4_9AGAR</name>
<accession>A0AAD6TRZ4</accession>
<comment type="caution">
    <text evidence="2">The sequence shown here is derived from an EMBL/GenBank/DDBJ whole genome shotgun (WGS) entry which is preliminary data.</text>
</comment>
<reference evidence="2" key="1">
    <citation type="submission" date="2023-03" db="EMBL/GenBank/DDBJ databases">
        <title>Massive genome expansion in bonnet fungi (Mycena s.s.) driven by repeated elements and novel gene families across ecological guilds.</title>
        <authorList>
            <consortium name="Lawrence Berkeley National Laboratory"/>
            <person name="Harder C.B."/>
            <person name="Miyauchi S."/>
            <person name="Viragh M."/>
            <person name="Kuo A."/>
            <person name="Thoen E."/>
            <person name="Andreopoulos B."/>
            <person name="Lu D."/>
            <person name="Skrede I."/>
            <person name="Drula E."/>
            <person name="Henrissat B."/>
            <person name="Morin E."/>
            <person name="Kohler A."/>
            <person name="Barry K."/>
            <person name="LaButti K."/>
            <person name="Morin E."/>
            <person name="Salamov A."/>
            <person name="Lipzen A."/>
            <person name="Mereny Z."/>
            <person name="Hegedus B."/>
            <person name="Baldrian P."/>
            <person name="Stursova M."/>
            <person name="Weitz H."/>
            <person name="Taylor A."/>
            <person name="Grigoriev I.V."/>
            <person name="Nagy L.G."/>
            <person name="Martin F."/>
            <person name="Kauserud H."/>
        </authorList>
    </citation>
    <scope>NUCLEOTIDE SEQUENCE</scope>
    <source>
        <strain evidence="2">CBHHK173m</strain>
    </source>
</reference>
<dbReference type="EMBL" id="JARJCN010000073">
    <property type="protein sequence ID" value="KAJ7077398.1"/>
    <property type="molecule type" value="Genomic_DNA"/>
</dbReference>
<dbReference type="AlphaFoldDB" id="A0AAD6TRZ4"/>
<organism evidence="2 3">
    <name type="scientific">Mycena belliarum</name>
    <dbReference type="NCBI Taxonomy" id="1033014"/>
    <lineage>
        <taxon>Eukaryota</taxon>
        <taxon>Fungi</taxon>
        <taxon>Dikarya</taxon>
        <taxon>Basidiomycota</taxon>
        <taxon>Agaricomycotina</taxon>
        <taxon>Agaricomycetes</taxon>
        <taxon>Agaricomycetidae</taxon>
        <taxon>Agaricales</taxon>
        <taxon>Marasmiineae</taxon>
        <taxon>Mycenaceae</taxon>
        <taxon>Mycena</taxon>
    </lineage>
</organism>
<evidence type="ECO:0000313" key="2">
    <source>
        <dbReference type="EMBL" id="KAJ7077398.1"/>
    </source>
</evidence>
<evidence type="ECO:0000313" key="3">
    <source>
        <dbReference type="Proteomes" id="UP001222325"/>
    </source>
</evidence>